<dbReference type="EMBL" id="JAFBCF010000001">
    <property type="protein sequence ID" value="MBM7800509.1"/>
    <property type="molecule type" value="Genomic_DNA"/>
</dbReference>
<evidence type="ECO:0000313" key="5">
    <source>
        <dbReference type="Proteomes" id="UP000704762"/>
    </source>
</evidence>
<proteinExistence type="predicted"/>
<evidence type="ECO:0000256" key="2">
    <source>
        <dbReference type="SAM" id="Phobius"/>
    </source>
</evidence>
<reference evidence="4 5" key="1">
    <citation type="submission" date="2021-01" db="EMBL/GenBank/DDBJ databases">
        <title>Sequencing the genomes of 1000 actinobacteria strains.</title>
        <authorList>
            <person name="Klenk H.-P."/>
        </authorList>
    </citation>
    <scope>NUCLEOTIDE SEQUENCE [LARGE SCALE GENOMIC DNA]</scope>
    <source>
        <strain evidence="4 5">DSM 18662</strain>
    </source>
</reference>
<sequence>MAPKSRGRRPTGRPGQRRPVARPASGQPSGQPSGGLVRGRTGPSTPPAPHTPGYEALPPPGASYPQILRGETYVWWRSLLGVVLGLSLFLLMTSVISQAVVFISWALTSADRAFAPYATAALNFELPVGMLATNLGIATLIPISWLLMALVHQVKPRWLSSVGPRLRWRYLLLSLAVATVALNAVLLLSTLAGPPMHLGPQPGFWGFLVVIILTSPLQAAAEEYFFRGYLMQAFGSLVANPWFGVVMSSVVFALLHGAQNLPLFADRLAFGLLAAVLVLKTGGLEAGIAAHVINNVFAFTIAGLTTSIAAVKQITTISWADAAFDVGGFALFALLAYLLAVRMRMRTQVQGAV</sequence>
<keyword evidence="2" id="KW-0472">Membrane</keyword>
<keyword evidence="5" id="KW-1185">Reference proteome</keyword>
<feature type="compositionally biased region" description="Basic residues" evidence="1">
    <location>
        <begin position="1"/>
        <end position="20"/>
    </location>
</feature>
<dbReference type="GO" id="GO:0008233">
    <property type="term" value="F:peptidase activity"/>
    <property type="evidence" value="ECO:0007669"/>
    <property type="project" value="UniProtKB-KW"/>
</dbReference>
<dbReference type="RefSeq" id="WP_204919827.1">
    <property type="nucleotide sequence ID" value="NZ_BAAAQP010000003.1"/>
</dbReference>
<dbReference type="InterPro" id="IPR052710">
    <property type="entry name" value="CAAX_protease"/>
</dbReference>
<dbReference type="PANTHER" id="PTHR36435">
    <property type="entry name" value="SLR1288 PROTEIN"/>
    <property type="match status" value="1"/>
</dbReference>
<protein>
    <submittedName>
        <fullName evidence="4">Membrane protease YdiL (CAAX protease family)</fullName>
    </submittedName>
</protein>
<name>A0ABS2RRD7_9ACTN</name>
<dbReference type="GO" id="GO:0006508">
    <property type="term" value="P:proteolysis"/>
    <property type="evidence" value="ECO:0007669"/>
    <property type="project" value="UniProtKB-KW"/>
</dbReference>
<feature type="transmembrane region" description="Helical" evidence="2">
    <location>
        <begin position="317"/>
        <end position="340"/>
    </location>
</feature>
<feature type="region of interest" description="Disordered" evidence="1">
    <location>
        <begin position="1"/>
        <end position="58"/>
    </location>
</feature>
<keyword evidence="4" id="KW-0378">Hydrolase</keyword>
<keyword evidence="4" id="KW-0645">Protease</keyword>
<feature type="transmembrane region" description="Helical" evidence="2">
    <location>
        <begin position="170"/>
        <end position="192"/>
    </location>
</feature>
<keyword evidence="2" id="KW-0812">Transmembrane</keyword>
<feature type="transmembrane region" description="Helical" evidence="2">
    <location>
        <begin position="79"/>
        <end position="108"/>
    </location>
</feature>
<evidence type="ECO:0000313" key="4">
    <source>
        <dbReference type="EMBL" id="MBM7800509.1"/>
    </source>
</evidence>
<comment type="caution">
    <text evidence="4">The sequence shown here is derived from an EMBL/GenBank/DDBJ whole genome shotgun (WGS) entry which is preliminary data.</text>
</comment>
<organism evidence="4 5">
    <name type="scientific">Microlunatus panaciterrae</name>
    <dbReference type="NCBI Taxonomy" id="400768"/>
    <lineage>
        <taxon>Bacteria</taxon>
        <taxon>Bacillati</taxon>
        <taxon>Actinomycetota</taxon>
        <taxon>Actinomycetes</taxon>
        <taxon>Propionibacteriales</taxon>
        <taxon>Propionibacteriaceae</taxon>
        <taxon>Microlunatus</taxon>
    </lineage>
</organism>
<dbReference type="InterPro" id="IPR003675">
    <property type="entry name" value="Rce1/LyrA-like_dom"/>
</dbReference>
<feature type="domain" description="CAAX prenyl protease 2/Lysostaphin resistance protein A-like" evidence="3">
    <location>
        <begin position="205"/>
        <end position="297"/>
    </location>
</feature>
<accession>A0ABS2RRD7</accession>
<feature type="transmembrane region" description="Helical" evidence="2">
    <location>
        <begin position="204"/>
        <end position="221"/>
    </location>
</feature>
<gene>
    <name evidence="4" type="ORF">JOE57_003430</name>
</gene>
<evidence type="ECO:0000259" key="3">
    <source>
        <dbReference type="Pfam" id="PF02517"/>
    </source>
</evidence>
<feature type="transmembrane region" description="Helical" evidence="2">
    <location>
        <begin position="128"/>
        <end position="150"/>
    </location>
</feature>
<evidence type="ECO:0000256" key="1">
    <source>
        <dbReference type="SAM" id="MobiDB-lite"/>
    </source>
</evidence>
<dbReference type="Pfam" id="PF02517">
    <property type="entry name" value="Rce1-like"/>
    <property type="match status" value="1"/>
</dbReference>
<dbReference type="Proteomes" id="UP000704762">
    <property type="component" value="Unassembled WGS sequence"/>
</dbReference>
<dbReference type="PANTHER" id="PTHR36435:SF1">
    <property type="entry name" value="CAAX AMINO TERMINAL PROTEASE FAMILY PROTEIN"/>
    <property type="match status" value="1"/>
</dbReference>
<feature type="transmembrane region" description="Helical" evidence="2">
    <location>
        <begin position="233"/>
        <end position="255"/>
    </location>
</feature>
<feature type="transmembrane region" description="Helical" evidence="2">
    <location>
        <begin position="292"/>
        <end position="311"/>
    </location>
</feature>
<feature type="transmembrane region" description="Helical" evidence="2">
    <location>
        <begin position="261"/>
        <end position="280"/>
    </location>
</feature>
<keyword evidence="2" id="KW-1133">Transmembrane helix</keyword>